<dbReference type="GO" id="GO:0003677">
    <property type="term" value="F:DNA binding"/>
    <property type="evidence" value="ECO:0007669"/>
    <property type="project" value="UniProtKB-KW"/>
</dbReference>
<dbReference type="InterPro" id="IPR036388">
    <property type="entry name" value="WH-like_DNA-bd_sf"/>
</dbReference>
<keyword evidence="3" id="KW-0731">Sigma factor</keyword>
<dbReference type="InterPro" id="IPR007627">
    <property type="entry name" value="RNA_pol_sigma70_r2"/>
</dbReference>
<dbReference type="Gene3D" id="1.10.1740.10">
    <property type="match status" value="1"/>
</dbReference>
<dbReference type="Proteomes" id="UP000002484">
    <property type="component" value="Chromosome"/>
</dbReference>
<dbReference type="PANTHER" id="PTHR43133">
    <property type="entry name" value="RNA POLYMERASE ECF-TYPE SIGMA FACTO"/>
    <property type="match status" value="1"/>
</dbReference>
<dbReference type="InterPro" id="IPR014284">
    <property type="entry name" value="RNA_pol_sigma-70_dom"/>
</dbReference>
<dbReference type="GO" id="GO:0006352">
    <property type="term" value="P:DNA-templated transcription initiation"/>
    <property type="evidence" value="ECO:0007669"/>
    <property type="project" value="InterPro"/>
</dbReference>
<dbReference type="GO" id="GO:0016987">
    <property type="term" value="F:sigma factor activity"/>
    <property type="evidence" value="ECO:0007669"/>
    <property type="project" value="UniProtKB-KW"/>
</dbReference>
<keyword evidence="2" id="KW-0805">Transcription regulation</keyword>
<feature type="domain" description="RNA polymerase sigma factor 70 region 4 type 2" evidence="7">
    <location>
        <begin position="113"/>
        <end position="163"/>
    </location>
</feature>
<dbReference type="HOGENOM" id="CLU_047691_15_4_11"/>
<comment type="similarity">
    <text evidence="1">Belongs to the sigma-70 factor family. ECF subfamily.</text>
</comment>
<proteinExistence type="inferred from homology"/>
<dbReference type="InterPro" id="IPR014325">
    <property type="entry name" value="RNA_pol_sigma-E_actinobac"/>
</dbReference>
<evidence type="ECO:0000256" key="3">
    <source>
        <dbReference type="ARBA" id="ARBA00023082"/>
    </source>
</evidence>
<organism evidence="8 9">
    <name type="scientific">Pseudofrankia inefficax (strain DSM 45817 / CECT 9037 / DDB 130130 / EuI1c)</name>
    <name type="common">Frankia inefficax</name>
    <dbReference type="NCBI Taxonomy" id="298654"/>
    <lineage>
        <taxon>Bacteria</taxon>
        <taxon>Bacillati</taxon>
        <taxon>Actinomycetota</taxon>
        <taxon>Actinomycetes</taxon>
        <taxon>Frankiales</taxon>
        <taxon>Frankiaceae</taxon>
        <taxon>Pseudofrankia</taxon>
    </lineage>
</organism>
<dbReference type="SUPFAM" id="SSF88946">
    <property type="entry name" value="Sigma2 domain of RNA polymerase sigma factors"/>
    <property type="match status" value="1"/>
</dbReference>
<dbReference type="NCBIfam" id="TIGR02983">
    <property type="entry name" value="SigE-fam_strep"/>
    <property type="match status" value="1"/>
</dbReference>
<dbReference type="STRING" id="298654.FraEuI1c_3654"/>
<dbReference type="InterPro" id="IPR039425">
    <property type="entry name" value="RNA_pol_sigma-70-like"/>
</dbReference>
<keyword evidence="4" id="KW-0238">DNA-binding</keyword>
<dbReference type="NCBIfam" id="TIGR02937">
    <property type="entry name" value="sigma70-ECF"/>
    <property type="match status" value="1"/>
</dbReference>
<accession>E3J1J3</accession>
<reference evidence="8 9" key="1">
    <citation type="submission" date="2010-10" db="EMBL/GenBank/DDBJ databases">
        <title>Complete sequence of Frankia sp. EuI1c.</title>
        <authorList>
            <consortium name="US DOE Joint Genome Institute"/>
            <person name="Lucas S."/>
            <person name="Copeland A."/>
            <person name="Lapidus A."/>
            <person name="Cheng J.-F."/>
            <person name="Bruce D."/>
            <person name="Goodwin L."/>
            <person name="Pitluck S."/>
            <person name="Chertkov O."/>
            <person name="Detter J.C."/>
            <person name="Han C."/>
            <person name="Tapia R."/>
            <person name="Land M."/>
            <person name="Hauser L."/>
            <person name="Jeffries C."/>
            <person name="Kyrpides N."/>
            <person name="Ivanova N."/>
            <person name="Mikhailova N."/>
            <person name="Beauchemin N."/>
            <person name="Sen A."/>
            <person name="Sur S.A."/>
            <person name="Gtari M."/>
            <person name="Wall L."/>
            <person name="Tisa L."/>
            <person name="Woyke T."/>
        </authorList>
    </citation>
    <scope>NUCLEOTIDE SEQUENCE [LARGE SCALE GENOMIC DNA]</scope>
    <source>
        <strain evidence="9">DSM 45817 / CECT 9037 / EuI1c</strain>
    </source>
</reference>
<evidence type="ECO:0000313" key="9">
    <source>
        <dbReference type="Proteomes" id="UP000002484"/>
    </source>
</evidence>
<keyword evidence="9" id="KW-1185">Reference proteome</keyword>
<dbReference type="CDD" id="cd06171">
    <property type="entry name" value="Sigma70_r4"/>
    <property type="match status" value="1"/>
</dbReference>
<dbReference type="InterPro" id="IPR013325">
    <property type="entry name" value="RNA_pol_sigma_r2"/>
</dbReference>
<dbReference type="PANTHER" id="PTHR43133:SF50">
    <property type="entry name" value="ECF RNA POLYMERASE SIGMA FACTOR SIGM"/>
    <property type="match status" value="1"/>
</dbReference>
<protein>
    <submittedName>
        <fullName evidence="8">RNA polymerase, sigma-24 subunit, ECF subfamily</fullName>
    </submittedName>
</protein>
<evidence type="ECO:0000256" key="4">
    <source>
        <dbReference type="ARBA" id="ARBA00023125"/>
    </source>
</evidence>
<dbReference type="Gene3D" id="1.10.10.10">
    <property type="entry name" value="Winged helix-like DNA-binding domain superfamily/Winged helix DNA-binding domain"/>
    <property type="match status" value="1"/>
</dbReference>
<evidence type="ECO:0000313" key="8">
    <source>
        <dbReference type="EMBL" id="ADP81661.1"/>
    </source>
</evidence>
<dbReference type="EMBL" id="CP002299">
    <property type="protein sequence ID" value="ADP81661.1"/>
    <property type="molecule type" value="Genomic_DNA"/>
</dbReference>
<dbReference type="KEGG" id="fri:FraEuI1c_3654"/>
<gene>
    <name evidence="8" type="ordered locus">FraEuI1c_3654</name>
</gene>
<name>E3J1J3_PSEI1</name>
<dbReference type="Pfam" id="PF08281">
    <property type="entry name" value="Sigma70_r4_2"/>
    <property type="match status" value="1"/>
</dbReference>
<evidence type="ECO:0000259" key="6">
    <source>
        <dbReference type="Pfam" id="PF04542"/>
    </source>
</evidence>
<dbReference type="SUPFAM" id="SSF88659">
    <property type="entry name" value="Sigma3 and sigma4 domains of RNA polymerase sigma factors"/>
    <property type="match status" value="1"/>
</dbReference>
<dbReference type="InterPro" id="IPR013324">
    <property type="entry name" value="RNA_pol_sigma_r3/r4-like"/>
</dbReference>
<keyword evidence="5" id="KW-0804">Transcription</keyword>
<dbReference type="AlphaFoldDB" id="E3J1J3"/>
<sequence length="210" mass="23531">MRADDERAFEEFMARTARRQLLRAVLLTGGDWASAEDLVQGAFERIYLHWRKIEEGRQEAYLRRTLVNGATSRWRRLRVRVDEVPLLVDGEWTVDEPEAAVDAADRLAQRDGLLRALRALPPRQRAVIVLRYVEDLSEADVAAAMGCSVGSVRSQASRGLARLRDSEHLRDLDPYNRGADPAAGLDAGALDVLTNEPRSRAAAAAWEETR</sequence>
<feature type="domain" description="RNA polymerase sigma-70 region 2" evidence="6">
    <location>
        <begin position="16"/>
        <end position="78"/>
    </location>
</feature>
<dbReference type="eggNOG" id="COG1595">
    <property type="taxonomic scope" value="Bacteria"/>
</dbReference>
<evidence type="ECO:0000259" key="7">
    <source>
        <dbReference type="Pfam" id="PF08281"/>
    </source>
</evidence>
<evidence type="ECO:0000256" key="2">
    <source>
        <dbReference type="ARBA" id="ARBA00023015"/>
    </source>
</evidence>
<evidence type="ECO:0000256" key="5">
    <source>
        <dbReference type="ARBA" id="ARBA00023163"/>
    </source>
</evidence>
<dbReference type="Pfam" id="PF04542">
    <property type="entry name" value="Sigma70_r2"/>
    <property type="match status" value="1"/>
</dbReference>
<dbReference type="RefSeq" id="WP_013424779.1">
    <property type="nucleotide sequence ID" value="NC_014666.1"/>
</dbReference>
<evidence type="ECO:0000256" key="1">
    <source>
        <dbReference type="ARBA" id="ARBA00010641"/>
    </source>
</evidence>
<dbReference type="OrthoDB" id="3686693at2"/>
<dbReference type="InParanoid" id="E3J1J3"/>
<dbReference type="InterPro" id="IPR013249">
    <property type="entry name" value="RNA_pol_sigma70_r4_t2"/>
</dbReference>